<proteinExistence type="predicted"/>
<accession>A0A6J5NU57</accession>
<reference evidence="1" key="1">
    <citation type="submission" date="2020-04" db="EMBL/GenBank/DDBJ databases">
        <authorList>
            <person name="Chiriac C."/>
            <person name="Salcher M."/>
            <person name="Ghai R."/>
            <person name="Kavagutti S V."/>
        </authorList>
    </citation>
    <scope>NUCLEOTIDE SEQUENCE</scope>
</reference>
<protein>
    <submittedName>
        <fullName evidence="1">Uncharacterized protein</fullName>
    </submittedName>
</protein>
<evidence type="ECO:0000313" key="1">
    <source>
        <dbReference type="EMBL" id="CAB4162332.1"/>
    </source>
</evidence>
<gene>
    <name evidence="1" type="ORF">UFOVP778_44</name>
</gene>
<dbReference type="EMBL" id="LR796733">
    <property type="protein sequence ID" value="CAB4162332.1"/>
    <property type="molecule type" value="Genomic_DNA"/>
</dbReference>
<name>A0A6J5NU57_9CAUD</name>
<sequence length="293" mass="30922">MAEHKVQGGNMLLFIDPNGGTDYDMVVCLTSVGVSMSVNPVDAASACGPDKSPGALEISYSFEGQHLQDPNSGSISGTDLRILLNAEQTIGWKMSPETPIDGDEIQSGTGFLSELSSTYAFDSVGTFTGTIMPYGTPTVSVFGTGPLVVGQDYQGGKIAYIDGSGIHGIIVANQTYDIEWCINTGSVFGASYTVYGAGDLNNAIILANAVPLVQSAAYVTDVYVNDGYTDWYMPTYDDCTLMYFGLAACGYGTLGTWSGTELDGTFAYLMDNTGAIGVGPKNTVNTIIPIRYF</sequence>
<organism evidence="1">
    <name type="scientific">uncultured Caudovirales phage</name>
    <dbReference type="NCBI Taxonomy" id="2100421"/>
    <lineage>
        <taxon>Viruses</taxon>
        <taxon>Duplodnaviria</taxon>
        <taxon>Heunggongvirae</taxon>
        <taxon>Uroviricota</taxon>
        <taxon>Caudoviricetes</taxon>
        <taxon>Peduoviridae</taxon>
        <taxon>Maltschvirus</taxon>
        <taxon>Maltschvirus maltsch</taxon>
    </lineage>
</organism>